<evidence type="ECO:0000259" key="6">
    <source>
        <dbReference type="Pfam" id="PF04545"/>
    </source>
</evidence>
<name>A0A844G932_9NEIS</name>
<dbReference type="NCBIfam" id="TIGR02937">
    <property type="entry name" value="sigma70-ECF"/>
    <property type="match status" value="1"/>
</dbReference>
<evidence type="ECO:0000259" key="5">
    <source>
        <dbReference type="Pfam" id="PF04542"/>
    </source>
</evidence>
<keyword evidence="3" id="KW-0238">DNA-binding</keyword>
<dbReference type="Pfam" id="PF04542">
    <property type="entry name" value="Sigma70_r2"/>
    <property type="match status" value="1"/>
</dbReference>
<evidence type="ECO:0000256" key="1">
    <source>
        <dbReference type="ARBA" id="ARBA00023015"/>
    </source>
</evidence>
<dbReference type="EMBL" id="WLYX01000001">
    <property type="protein sequence ID" value="MTD32916.1"/>
    <property type="molecule type" value="Genomic_DNA"/>
</dbReference>
<dbReference type="PRINTS" id="PR00046">
    <property type="entry name" value="SIGMA70FCT"/>
</dbReference>
<evidence type="ECO:0000256" key="2">
    <source>
        <dbReference type="ARBA" id="ARBA00023082"/>
    </source>
</evidence>
<proteinExistence type="predicted"/>
<dbReference type="PANTHER" id="PTHR30385">
    <property type="entry name" value="SIGMA FACTOR F FLAGELLAR"/>
    <property type="match status" value="1"/>
</dbReference>
<dbReference type="NCBIfam" id="TIGR02479">
    <property type="entry name" value="FliA_WhiG"/>
    <property type="match status" value="1"/>
</dbReference>
<dbReference type="AlphaFoldDB" id="A0A844G932"/>
<sequence length="215" mass="24291">MVQYTPLVKRVVGQLASQVAGAADRHDLEQIGLLGLLDALRRYGEPDERFLGYATTRVRGAILDELRRLDWRPRQVRQEFHRIRDALRALTRKLGREPSEAEARAALGVSSSDFQDYLLAENAESLSSLDELIQQHDESWQSDVDEQAGPESVIVIRRSLEKALLALDEREQRVIQLSYEFDLSVKEIAAVLDLSESRVGQISRAALKKMRAVLA</sequence>
<keyword evidence="4" id="KW-0804">Transcription</keyword>
<dbReference type="GO" id="GO:0016987">
    <property type="term" value="F:sigma factor activity"/>
    <property type="evidence" value="ECO:0007669"/>
    <property type="project" value="UniProtKB-KW"/>
</dbReference>
<dbReference type="GO" id="GO:0003677">
    <property type="term" value="F:DNA binding"/>
    <property type="evidence" value="ECO:0007669"/>
    <property type="project" value="UniProtKB-KW"/>
</dbReference>
<comment type="caution">
    <text evidence="7">The sequence shown here is derived from an EMBL/GenBank/DDBJ whole genome shotgun (WGS) entry which is preliminary data.</text>
</comment>
<dbReference type="GO" id="GO:0006352">
    <property type="term" value="P:DNA-templated transcription initiation"/>
    <property type="evidence" value="ECO:0007669"/>
    <property type="project" value="InterPro"/>
</dbReference>
<keyword evidence="8" id="KW-1185">Reference proteome</keyword>
<reference evidence="7 8" key="1">
    <citation type="submission" date="2019-11" db="EMBL/GenBank/DDBJ databases">
        <title>Draft genome sequence of Paludibacterium sp. dN18-1.</title>
        <authorList>
            <person name="Im W.-T."/>
        </authorList>
    </citation>
    <scope>NUCLEOTIDE SEQUENCE [LARGE SCALE GENOMIC DNA]</scope>
    <source>
        <strain evidence="8">dN 18-1</strain>
    </source>
</reference>
<dbReference type="InterPro" id="IPR013325">
    <property type="entry name" value="RNA_pol_sigma_r2"/>
</dbReference>
<dbReference type="SUPFAM" id="SSF88946">
    <property type="entry name" value="Sigma2 domain of RNA polymerase sigma factors"/>
    <property type="match status" value="1"/>
</dbReference>
<evidence type="ECO:0000313" key="8">
    <source>
        <dbReference type="Proteomes" id="UP000446658"/>
    </source>
</evidence>
<dbReference type="Pfam" id="PF04545">
    <property type="entry name" value="Sigma70_r4"/>
    <property type="match status" value="1"/>
</dbReference>
<feature type="domain" description="RNA polymerase sigma-70 region 2" evidence="5">
    <location>
        <begin position="3"/>
        <end position="72"/>
    </location>
</feature>
<dbReference type="Gene3D" id="1.20.140.160">
    <property type="match status" value="1"/>
</dbReference>
<protein>
    <submittedName>
        <fullName evidence="7">FliA/WhiG family RNA polymerase sigma factor</fullName>
    </submittedName>
</protein>
<gene>
    <name evidence="7" type="ORF">GKE73_05870</name>
</gene>
<dbReference type="GO" id="GO:0003899">
    <property type="term" value="F:DNA-directed RNA polymerase activity"/>
    <property type="evidence" value="ECO:0007669"/>
    <property type="project" value="InterPro"/>
</dbReference>
<dbReference type="CDD" id="cd06171">
    <property type="entry name" value="Sigma70_r4"/>
    <property type="match status" value="1"/>
</dbReference>
<dbReference type="Gene3D" id="1.10.1740.10">
    <property type="match status" value="1"/>
</dbReference>
<dbReference type="InterPro" id="IPR013324">
    <property type="entry name" value="RNA_pol_sigma_r3/r4-like"/>
</dbReference>
<dbReference type="NCBIfam" id="NF005413">
    <property type="entry name" value="PRK06986.1"/>
    <property type="match status" value="1"/>
</dbReference>
<dbReference type="SUPFAM" id="SSF88659">
    <property type="entry name" value="Sigma3 and sigma4 domains of RNA polymerase sigma factors"/>
    <property type="match status" value="2"/>
</dbReference>
<keyword evidence="2" id="KW-0731">Sigma factor</keyword>
<dbReference type="InterPro" id="IPR012845">
    <property type="entry name" value="RNA_pol_sigma_FliA_WhiG"/>
</dbReference>
<dbReference type="InterPro" id="IPR007627">
    <property type="entry name" value="RNA_pol_sigma70_r2"/>
</dbReference>
<keyword evidence="1" id="KW-0805">Transcription regulation</keyword>
<evidence type="ECO:0000313" key="7">
    <source>
        <dbReference type="EMBL" id="MTD32916.1"/>
    </source>
</evidence>
<dbReference type="InterPro" id="IPR014284">
    <property type="entry name" value="RNA_pol_sigma-70_dom"/>
</dbReference>
<dbReference type="PANTHER" id="PTHR30385:SF7">
    <property type="entry name" value="RNA POLYMERASE SIGMA FACTOR FLIA"/>
    <property type="match status" value="1"/>
</dbReference>
<evidence type="ECO:0000256" key="3">
    <source>
        <dbReference type="ARBA" id="ARBA00023125"/>
    </source>
</evidence>
<evidence type="ECO:0000256" key="4">
    <source>
        <dbReference type="ARBA" id="ARBA00023163"/>
    </source>
</evidence>
<dbReference type="InterPro" id="IPR007630">
    <property type="entry name" value="RNA_pol_sigma70_r4"/>
</dbReference>
<dbReference type="Proteomes" id="UP000446658">
    <property type="component" value="Unassembled WGS sequence"/>
</dbReference>
<feature type="domain" description="RNA polymerase sigma-70 region 4" evidence="6">
    <location>
        <begin position="163"/>
        <end position="212"/>
    </location>
</feature>
<accession>A0A844G932</accession>
<organism evidence="7 8">
    <name type="scientific">Paludibacterium denitrificans</name>
    <dbReference type="NCBI Taxonomy" id="2675226"/>
    <lineage>
        <taxon>Bacteria</taxon>
        <taxon>Pseudomonadati</taxon>
        <taxon>Pseudomonadota</taxon>
        <taxon>Betaproteobacteria</taxon>
        <taxon>Neisseriales</taxon>
        <taxon>Chromobacteriaceae</taxon>
        <taxon>Paludibacterium</taxon>
    </lineage>
</organism>
<dbReference type="InterPro" id="IPR000943">
    <property type="entry name" value="RNA_pol_sigma70"/>
</dbReference>